<organism evidence="2 3">
    <name type="scientific">Lactuca saligna</name>
    <name type="common">Willowleaf lettuce</name>
    <dbReference type="NCBI Taxonomy" id="75948"/>
    <lineage>
        <taxon>Eukaryota</taxon>
        <taxon>Viridiplantae</taxon>
        <taxon>Streptophyta</taxon>
        <taxon>Embryophyta</taxon>
        <taxon>Tracheophyta</taxon>
        <taxon>Spermatophyta</taxon>
        <taxon>Magnoliopsida</taxon>
        <taxon>eudicotyledons</taxon>
        <taxon>Gunneridae</taxon>
        <taxon>Pentapetalae</taxon>
        <taxon>asterids</taxon>
        <taxon>campanulids</taxon>
        <taxon>Asterales</taxon>
        <taxon>Asteraceae</taxon>
        <taxon>Cichorioideae</taxon>
        <taxon>Cichorieae</taxon>
        <taxon>Lactucinae</taxon>
        <taxon>Lactuca</taxon>
    </lineage>
</organism>
<dbReference type="Proteomes" id="UP001177003">
    <property type="component" value="Chromosome 4"/>
</dbReference>
<name>A0AA36E4V2_LACSI</name>
<keyword evidence="3" id="KW-1185">Reference proteome</keyword>
<proteinExistence type="predicted"/>
<evidence type="ECO:0000313" key="2">
    <source>
        <dbReference type="EMBL" id="CAI9282313.1"/>
    </source>
</evidence>
<dbReference type="EMBL" id="OX465080">
    <property type="protein sequence ID" value="CAI9282313.1"/>
    <property type="molecule type" value="Genomic_DNA"/>
</dbReference>
<evidence type="ECO:0000313" key="3">
    <source>
        <dbReference type="Proteomes" id="UP001177003"/>
    </source>
</evidence>
<protein>
    <submittedName>
        <fullName evidence="2">Uncharacterized protein</fullName>
    </submittedName>
</protein>
<sequence>MFVKSFTMSKPLYEFAHNEHVVKGPHAPDLPVTIQSTNVVFSDEIPKQIIKLGIEDFINYVKSFLLQYAFWCVESHGIIIPIPSLSSKIINVAPIQVNLPITMRMQKWIEKPYVVESYEFEDDDKNDKEDGNEEDGNKEGADEEEDTDDAAQHELTPPFVETTEPMIQDVKSPMITSLARQAKTLPIMIVAFHQDNQEESNINFQTTVFS</sequence>
<dbReference type="AlphaFoldDB" id="A0AA36E4V2"/>
<accession>A0AA36E4V2</accession>
<feature type="region of interest" description="Disordered" evidence="1">
    <location>
        <begin position="120"/>
        <end position="161"/>
    </location>
</feature>
<gene>
    <name evidence="2" type="ORF">LSALG_LOCUS21958</name>
</gene>
<reference evidence="2" key="1">
    <citation type="submission" date="2023-04" db="EMBL/GenBank/DDBJ databases">
        <authorList>
            <person name="Vijverberg K."/>
            <person name="Xiong W."/>
            <person name="Schranz E."/>
        </authorList>
    </citation>
    <scope>NUCLEOTIDE SEQUENCE</scope>
</reference>
<evidence type="ECO:0000256" key="1">
    <source>
        <dbReference type="SAM" id="MobiDB-lite"/>
    </source>
</evidence>
<feature type="compositionally biased region" description="Basic and acidic residues" evidence="1">
    <location>
        <begin position="125"/>
        <end position="140"/>
    </location>
</feature>